<evidence type="ECO:0000313" key="1">
    <source>
        <dbReference type="EMBL" id="CND82970.1"/>
    </source>
</evidence>
<reference evidence="2" key="2">
    <citation type="submission" date="2023-06" db="EMBL/GenBank/DDBJ databases">
        <authorList>
            <person name="Polev D.E."/>
            <person name="Saitova A.T."/>
            <person name="Bogumilchik E.A."/>
            <person name="Kokorina G.I."/>
            <person name="Voskresenskaia E.A."/>
        </authorList>
    </citation>
    <scope>NUCLEOTIDE SEQUENCE</scope>
    <source>
        <strain evidence="2">2145 StPb PI</strain>
    </source>
</reference>
<evidence type="ECO:0000313" key="4">
    <source>
        <dbReference type="Proteomes" id="UP001167864"/>
    </source>
</evidence>
<dbReference type="Proteomes" id="UP000040578">
    <property type="component" value="Unassembled WGS sequence"/>
</dbReference>
<dbReference type="Proteomes" id="UP001167864">
    <property type="component" value="Unassembled WGS sequence"/>
</dbReference>
<dbReference type="AlphaFoldDB" id="A0AAW7K6G1"/>
<dbReference type="InterPro" id="IPR013388">
    <property type="entry name" value="T3SS_OrgA/MxiK"/>
</dbReference>
<dbReference type="RefSeq" id="WP_049596328.1">
    <property type="nucleotide sequence ID" value="NZ_CPYD01000001.1"/>
</dbReference>
<dbReference type="NCBIfam" id="TIGR02555">
    <property type="entry name" value="OrgA_MxiK"/>
    <property type="match status" value="1"/>
</dbReference>
<gene>
    <name evidence="1" type="primary">orgA</name>
    <name evidence="1" type="ORF">ERS137967_00030</name>
    <name evidence="2" type="ORF">QVN42_01920</name>
</gene>
<sequence length="190" mass="21895">MSLKKGMGVSQLDRILFDPLSWIHPERVRIPDQFNHGLCRSVMNQFLLDALNISTQYDHRVSNGLTRLFIDNWFILPKVAFLMSCQRYRACLAYGGKLEMLSAMARQFAQLELMETSRCPSDISQDIQWLRAEAMNELLCFSQDLPDAIRQRIPLLFPVGGGISLERQINPTADVLLLRLAIQHAKRYRD</sequence>
<protein>
    <submittedName>
        <fullName evidence="1">Oxygen-regulated invasion protein OrgA</fullName>
    </submittedName>
    <submittedName>
        <fullName evidence="2">Type III secretion apparatus protein OrgA/MxiK</fullName>
    </submittedName>
</protein>
<reference evidence="1 3" key="1">
    <citation type="submission" date="2015-03" db="EMBL/GenBank/DDBJ databases">
        <authorList>
            <consortium name="Pathogen Informatics"/>
            <person name="Murphy D."/>
        </authorList>
    </citation>
    <scope>NUCLEOTIDE SEQUENCE [LARGE SCALE GENOMIC DNA]</scope>
    <source>
        <strain evidence="1">Type strain: CIP110231</strain>
        <strain evidence="3">type strain: CIP110231</strain>
    </source>
</reference>
<keyword evidence="3" id="KW-1185">Reference proteome</keyword>
<accession>A0AAW7K6G1</accession>
<dbReference type="EMBL" id="JAUEHU010000001">
    <property type="protein sequence ID" value="MDN0086160.1"/>
    <property type="molecule type" value="Genomic_DNA"/>
</dbReference>
<evidence type="ECO:0000313" key="3">
    <source>
        <dbReference type="Proteomes" id="UP000040578"/>
    </source>
</evidence>
<dbReference type="EMBL" id="CPYD01000001">
    <property type="protein sequence ID" value="CND82970.1"/>
    <property type="molecule type" value="Genomic_DNA"/>
</dbReference>
<proteinExistence type="predicted"/>
<organism evidence="2 4">
    <name type="scientific">Yersinia nurmii</name>
    <dbReference type="NCBI Taxonomy" id="685706"/>
    <lineage>
        <taxon>Bacteria</taxon>
        <taxon>Pseudomonadati</taxon>
        <taxon>Pseudomonadota</taxon>
        <taxon>Gammaproteobacteria</taxon>
        <taxon>Enterobacterales</taxon>
        <taxon>Yersiniaceae</taxon>
        <taxon>Yersinia</taxon>
    </lineage>
</organism>
<comment type="caution">
    <text evidence="2">The sequence shown here is derived from an EMBL/GenBank/DDBJ whole genome shotgun (WGS) entry which is preliminary data.</text>
</comment>
<evidence type="ECO:0000313" key="2">
    <source>
        <dbReference type="EMBL" id="MDN0086160.1"/>
    </source>
</evidence>
<name>A0AAW7K6G1_9GAMM</name>
<dbReference type="Pfam" id="PF09482">
    <property type="entry name" value="OrgA_MxiK"/>
    <property type="match status" value="1"/>
</dbReference>